<proteinExistence type="predicted"/>
<evidence type="ECO:0000313" key="2">
    <source>
        <dbReference type="Proteomes" id="UP000092462"/>
    </source>
</evidence>
<protein>
    <submittedName>
        <fullName evidence="1">Uncharacterized protein</fullName>
    </submittedName>
</protein>
<dbReference type="Proteomes" id="UP000092462">
    <property type="component" value="Unassembled WGS sequence"/>
</dbReference>
<sequence length="170" mass="18978">MGMMSEIVAASISVFLILSWKIADTVPDVDFVGVAVAGSSIIVVREAVVGPAHHHELWHKLQEDTSHNRRHIVSGRRSGNQLIDKTVPADGDTKKACSMMINLGRFCTADRAEDRPEMQICLFSVAGKSSAELSTPLENFRSIWRVEQENWDGMHYACAHQTDFPWKDID</sequence>
<dbReference type="VEuPathDB" id="VectorBase:PPAPM1_005542"/>
<name>A0A1B0DGT4_PHLPP</name>
<dbReference type="EMBL" id="AJVK01060318">
    <property type="status" value="NOT_ANNOTATED_CDS"/>
    <property type="molecule type" value="Genomic_DNA"/>
</dbReference>
<evidence type="ECO:0000313" key="1">
    <source>
        <dbReference type="EnsemblMetazoa" id="PPAI007368-PA"/>
    </source>
</evidence>
<dbReference type="AlphaFoldDB" id="A0A1B0DGT4"/>
<reference evidence="1" key="1">
    <citation type="submission" date="2022-08" db="UniProtKB">
        <authorList>
            <consortium name="EnsemblMetazoa"/>
        </authorList>
    </citation>
    <scope>IDENTIFICATION</scope>
    <source>
        <strain evidence="1">Israel</strain>
    </source>
</reference>
<dbReference type="VEuPathDB" id="VectorBase:PPAI007368"/>
<organism evidence="1 2">
    <name type="scientific">Phlebotomus papatasi</name>
    <name type="common">Sandfly</name>
    <dbReference type="NCBI Taxonomy" id="29031"/>
    <lineage>
        <taxon>Eukaryota</taxon>
        <taxon>Metazoa</taxon>
        <taxon>Ecdysozoa</taxon>
        <taxon>Arthropoda</taxon>
        <taxon>Hexapoda</taxon>
        <taxon>Insecta</taxon>
        <taxon>Pterygota</taxon>
        <taxon>Neoptera</taxon>
        <taxon>Endopterygota</taxon>
        <taxon>Diptera</taxon>
        <taxon>Nematocera</taxon>
        <taxon>Psychodoidea</taxon>
        <taxon>Psychodidae</taxon>
        <taxon>Phlebotomus</taxon>
        <taxon>Phlebotomus</taxon>
    </lineage>
</organism>
<keyword evidence="2" id="KW-1185">Reference proteome</keyword>
<accession>A0A1B0DGT4</accession>
<dbReference type="EnsemblMetazoa" id="PPAI007368-RA">
    <property type="protein sequence ID" value="PPAI007368-PA"/>
    <property type="gene ID" value="PPAI007368"/>
</dbReference>